<evidence type="ECO:0000313" key="1">
    <source>
        <dbReference type="EMBL" id="XKM43962.1"/>
    </source>
</evidence>
<protein>
    <submittedName>
        <fullName evidence="1">Uncharacterized protein</fullName>
    </submittedName>
</protein>
<dbReference type="EMBL" id="CP171855">
    <property type="protein sequence ID" value="XKM43962.1"/>
    <property type="molecule type" value="Genomic_DNA"/>
</dbReference>
<dbReference type="Proteomes" id="UP000078465">
    <property type="component" value="Plasmid unnamed4"/>
</dbReference>
<keyword evidence="1" id="KW-0614">Plasmid</keyword>
<reference evidence="1" key="1">
    <citation type="submission" date="2024-10" db="EMBL/GenBank/DDBJ databases">
        <title>Strain of Rhizobium-related bacteria isolated fromm roots of Vavilovia formosa.</title>
        <authorList>
            <person name="Kimeklis A."/>
            <person name="Afonin A."/>
        </authorList>
    </citation>
    <scope>NUCLEOTIDE SEQUENCE</scope>
    <source>
        <strain evidence="1">Vaf-46</strain>
    </source>
</reference>
<evidence type="ECO:0000313" key="2">
    <source>
        <dbReference type="Proteomes" id="UP000078465"/>
    </source>
</evidence>
<geneLocation type="plasmid" evidence="1 2">
    <name>unnamed4</name>
</geneLocation>
<organism evidence="1 2">
    <name type="scientific">Rhizobium ruizarguesonis</name>
    <dbReference type="NCBI Taxonomy" id="2081791"/>
    <lineage>
        <taxon>Bacteria</taxon>
        <taxon>Pseudomonadati</taxon>
        <taxon>Pseudomonadota</taxon>
        <taxon>Alphaproteobacteria</taxon>
        <taxon>Hyphomicrobiales</taxon>
        <taxon>Rhizobiaceae</taxon>
        <taxon>Rhizobium/Agrobacterium group</taxon>
        <taxon>Rhizobium</taxon>
    </lineage>
</organism>
<name>A0ACD5EXZ2_9HYPH</name>
<accession>A0ACD5EXZ2</accession>
<proteinExistence type="predicted"/>
<gene>
    <name evidence="1" type="ORF">A4U53_041315</name>
</gene>
<sequence>MPLKNIFAAAAIVFMTLSGCATSGSDNTTYAQPLGIGPVRGNMGGY</sequence>